<organism evidence="3 4">
    <name type="scientific">Eleusine coracana subsp. coracana</name>
    <dbReference type="NCBI Taxonomy" id="191504"/>
    <lineage>
        <taxon>Eukaryota</taxon>
        <taxon>Viridiplantae</taxon>
        <taxon>Streptophyta</taxon>
        <taxon>Embryophyta</taxon>
        <taxon>Tracheophyta</taxon>
        <taxon>Spermatophyta</taxon>
        <taxon>Magnoliopsida</taxon>
        <taxon>Liliopsida</taxon>
        <taxon>Poales</taxon>
        <taxon>Poaceae</taxon>
        <taxon>PACMAD clade</taxon>
        <taxon>Chloridoideae</taxon>
        <taxon>Cynodonteae</taxon>
        <taxon>Eleusininae</taxon>
        <taxon>Eleusine</taxon>
    </lineage>
</organism>
<protein>
    <submittedName>
        <fullName evidence="3">Uncharacterized protein</fullName>
    </submittedName>
</protein>
<feature type="chain" id="PRO_5043427989" evidence="2">
    <location>
        <begin position="19"/>
        <end position="373"/>
    </location>
</feature>
<evidence type="ECO:0000256" key="2">
    <source>
        <dbReference type="SAM" id="SignalP"/>
    </source>
</evidence>
<evidence type="ECO:0000256" key="1">
    <source>
        <dbReference type="SAM" id="MobiDB-lite"/>
    </source>
</evidence>
<dbReference type="EMBL" id="BQKI01000001">
    <property type="protein sequence ID" value="GJM84749.1"/>
    <property type="molecule type" value="Genomic_DNA"/>
</dbReference>
<proteinExistence type="predicted"/>
<evidence type="ECO:0000313" key="4">
    <source>
        <dbReference type="Proteomes" id="UP001054889"/>
    </source>
</evidence>
<feature type="region of interest" description="Disordered" evidence="1">
    <location>
        <begin position="69"/>
        <end position="98"/>
    </location>
</feature>
<dbReference type="Proteomes" id="UP001054889">
    <property type="component" value="Unassembled WGS sequence"/>
</dbReference>
<feature type="region of interest" description="Disordered" evidence="1">
    <location>
        <begin position="255"/>
        <end position="314"/>
    </location>
</feature>
<dbReference type="AlphaFoldDB" id="A0AAV5BCQ4"/>
<feature type="compositionally biased region" description="Low complexity" evidence="1">
    <location>
        <begin position="297"/>
        <end position="314"/>
    </location>
</feature>
<comment type="caution">
    <text evidence="3">The sequence shown here is derived from an EMBL/GenBank/DDBJ whole genome shotgun (WGS) entry which is preliminary data.</text>
</comment>
<keyword evidence="2" id="KW-0732">Signal</keyword>
<feature type="compositionally biased region" description="Basic residues" evidence="1">
    <location>
        <begin position="76"/>
        <end position="89"/>
    </location>
</feature>
<sequence length="373" mass="40725">MPILDAITFTLLVAVLHGLQSRRQTFRCPRLFRGRRGLHFRGAFRQPFFHPRHRNRHRRHAIFNGHRGGRSFAERRGRRMNNRRHGRGNRHQDHGGRLDLGMFRRLGGDPGAGPSRCNAAPEEDRWCPIHGVTRHRWSPIVADAPPPPRLPTPTSTVKPHMVFGTPVVAARAPFLRSEAGPSRAAAAVSSFTAVATTFAAMPATWPRGTALPLFSTDAAAPVAVDVKDAARGSEEEDPEEEPPIDALMNLTLSSSQSAPPLERPTTGQLALPRTQAQSTPPRSPDFNIIIGAEPAGSMATGPSTATATTSPHTPNGGPLLWRFTHLAGTPPRRPGREAGAWSATARREVHLNGVVEDYDDISSSSDEEEARRR</sequence>
<feature type="region of interest" description="Disordered" evidence="1">
    <location>
        <begin position="330"/>
        <end position="373"/>
    </location>
</feature>
<keyword evidence="4" id="KW-1185">Reference proteome</keyword>
<gene>
    <name evidence="3" type="primary">ga00449</name>
    <name evidence="3" type="ORF">PR202_ga00449</name>
</gene>
<feature type="signal peptide" evidence="2">
    <location>
        <begin position="1"/>
        <end position="18"/>
    </location>
</feature>
<reference evidence="3" key="2">
    <citation type="submission" date="2021-12" db="EMBL/GenBank/DDBJ databases">
        <title>Resequencing data analysis of finger millet.</title>
        <authorList>
            <person name="Hatakeyama M."/>
            <person name="Aluri S."/>
            <person name="Balachadran M.T."/>
            <person name="Sivarajan S.R."/>
            <person name="Poveda L."/>
            <person name="Shimizu-Inatsugi R."/>
            <person name="Schlapbach R."/>
            <person name="Sreeman S.M."/>
            <person name="Shimizu K.K."/>
        </authorList>
    </citation>
    <scope>NUCLEOTIDE SEQUENCE</scope>
</reference>
<accession>A0AAV5BCQ4</accession>
<name>A0AAV5BCQ4_ELECO</name>
<evidence type="ECO:0000313" key="3">
    <source>
        <dbReference type="EMBL" id="GJM84749.1"/>
    </source>
</evidence>
<feature type="compositionally biased region" description="Acidic residues" evidence="1">
    <location>
        <begin position="356"/>
        <end position="373"/>
    </location>
</feature>
<reference evidence="3" key="1">
    <citation type="journal article" date="2018" name="DNA Res.">
        <title>Multiple hybrid de novo genome assembly of finger millet, an orphan allotetraploid crop.</title>
        <authorList>
            <person name="Hatakeyama M."/>
            <person name="Aluri S."/>
            <person name="Balachadran M.T."/>
            <person name="Sivarajan S.R."/>
            <person name="Patrignani A."/>
            <person name="Gruter S."/>
            <person name="Poveda L."/>
            <person name="Shimizu-Inatsugi R."/>
            <person name="Baeten J."/>
            <person name="Francoijs K.J."/>
            <person name="Nataraja K.N."/>
            <person name="Reddy Y.A.N."/>
            <person name="Phadnis S."/>
            <person name="Ravikumar R.L."/>
            <person name="Schlapbach R."/>
            <person name="Sreeman S.M."/>
            <person name="Shimizu K.K."/>
        </authorList>
    </citation>
    <scope>NUCLEOTIDE SEQUENCE</scope>
</reference>